<name>A0AAE0I3K0_9PEZI</name>
<dbReference type="GO" id="GO:0005524">
    <property type="term" value="F:ATP binding"/>
    <property type="evidence" value="ECO:0007669"/>
    <property type="project" value="UniProtKB-KW"/>
</dbReference>
<dbReference type="Pfam" id="PF00069">
    <property type="entry name" value="Pkinase"/>
    <property type="match status" value="1"/>
</dbReference>
<dbReference type="AlphaFoldDB" id="A0AAE0I3K0"/>
<dbReference type="InterPro" id="IPR000719">
    <property type="entry name" value="Prot_kinase_dom"/>
</dbReference>
<protein>
    <submittedName>
        <fullName evidence="8">Kinase-like domain-containing protein</fullName>
    </submittedName>
</protein>
<evidence type="ECO:0000256" key="5">
    <source>
        <dbReference type="ARBA" id="ARBA00022840"/>
    </source>
</evidence>
<dbReference type="EMBL" id="JAUEPO010000007">
    <property type="protein sequence ID" value="KAK3317624.1"/>
    <property type="molecule type" value="Genomic_DNA"/>
</dbReference>
<dbReference type="PANTHER" id="PTHR24351">
    <property type="entry name" value="RIBOSOMAL PROTEIN S6 KINASE"/>
    <property type="match status" value="1"/>
</dbReference>
<comment type="caution">
    <text evidence="8">The sequence shown here is derived from an EMBL/GenBank/DDBJ whole genome shotgun (WGS) entry which is preliminary data.</text>
</comment>
<keyword evidence="2" id="KW-0808">Transferase</keyword>
<dbReference type="SUPFAM" id="SSF56112">
    <property type="entry name" value="Protein kinase-like (PK-like)"/>
    <property type="match status" value="1"/>
</dbReference>
<sequence>MVSPTSPPHQPPPTPSQQPTPPRQQRHKRSSSNNNTNRGDGSRPTSDAAERFPKSAAASKSMPTAIEEDDPMLDYPAEEWIKSMMGKSGLLYRFSESLVYKSNVTPREADLMEAAGDLTLRPRTRVIWKGSRPATGTKAIIMEYGKRFKPKDIPPNRRRNVVLEMFVLVEKLHGQRGIVHGDIKQSNFLWGRDGHLKLADFGSARFIEENPDSWNSSYATEAYFTPERMRKRDSHGNSGMIPAPTVFDDYYALAVTLWGFFTGKTPEDGQFNQKNIKKADVAEVDDDLVRRWIRKVFRMAGCRFI</sequence>
<evidence type="ECO:0000256" key="6">
    <source>
        <dbReference type="SAM" id="MobiDB-lite"/>
    </source>
</evidence>
<proteinExistence type="predicted"/>
<dbReference type="PROSITE" id="PS50011">
    <property type="entry name" value="PROTEIN_KINASE_DOM"/>
    <property type="match status" value="1"/>
</dbReference>
<evidence type="ECO:0000256" key="2">
    <source>
        <dbReference type="ARBA" id="ARBA00022679"/>
    </source>
</evidence>
<evidence type="ECO:0000256" key="4">
    <source>
        <dbReference type="ARBA" id="ARBA00022777"/>
    </source>
</evidence>
<evidence type="ECO:0000256" key="3">
    <source>
        <dbReference type="ARBA" id="ARBA00022741"/>
    </source>
</evidence>
<feature type="compositionally biased region" description="Polar residues" evidence="6">
    <location>
        <begin position="31"/>
        <end position="45"/>
    </location>
</feature>
<dbReference type="InterPro" id="IPR011009">
    <property type="entry name" value="Kinase-like_dom_sf"/>
</dbReference>
<dbReference type="Proteomes" id="UP001286456">
    <property type="component" value="Unassembled WGS sequence"/>
</dbReference>
<keyword evidence="1" id="KW-0723">Serine/threonine-protein kinase</keyword>
<evidence type="ECO:0000313" key="9">
    <source>
        <dbReference type="Proteomes" id="UP001286456"/>
    </source>
</evidence>
<organism evidence="8 9">
    <name type="scientific">Cercophora scortea</name>
    <dbReference type="NCBI Taxonomy" id="314031"/>
    <lineage>
        <taxon>Eukaryota</taxon>
        <taxon>Fungi</taxon>
        <taxon>Dikarya</taxon>
        <taxon>Ascomycota</taxon>
        <taxon>Pezizomycotina</taxon>
        <taxon>Sordariomycetes</taxon>
        <taxon>Sordariomycetidae</taxon>
        <taxon>Sordariales</taxon>
        <taxon>Lasiosphaeriaceae</taxon>
        <taxon>Cercophora</taxon>
    </lineage>
</organism>
<keyword evidence="5" id="KW-0067">ATP-binding</keyword>
<feature type="domain" description="Protein kinase" evidence="7">
    <location>
        <begin position="32"/>
        <end position="305"/>
    </location>
</feature>
<keyword evidence="3" id="KW-0547">Nucleotide-binding</keyword>
<keyword evidence="4 8" id="KW-0418">Kinase</keyword>
<feature type="region of interest" description="Disordered" evidence="6">
    <location>
        <begin position="1"/>
        <end position="70"/>
    </location>
</feature>
<dbReference type="GO" id="GO:0004674">
    <property type="term" value="F:protein serine/threonine kinase activity"/>
    <property type="evidence" value="ECO:0007669"/>
    <property type="project" value="UniProtKB-KW"/>
</dbReference>
<evidence type="ECO:0000259" key="7">
    <source>
        <dbReference type="PROSITE" id="PS50011"/>
    </source>
</evidence>
<reference evidence="8" key="2">
    <citation type="submission" date="2023-06" db="EMBL/GenBank/DDBJ databases">
        <authorList>
            <consortium name="Lawrence Berkeley National Laboratory"/>
            <person name="Haridas S."/>
            <person name="Hensen N."/>
            <person name="Bonometti L."/>
            <person name="Westerberg I."/>
            <person name="Brannstrom I.O."/>
            <person name="Guillou S."/>
            <person name="Cros-Aarteil S."/>
            <person name="Calhoun S."/>
            <person name="Kuo A."/>
            <person name="Mondo S."/>
            <person name="Pangilinan J."/>
            <person name="Riley R."/>
            <person name="Labutti K."/>
            <person name="Andreopoulos B."/>
            <person name="Lipzen A."/>
            <person name="Chen C."/>
            <person name="Yanf M."/>
            <person name="Daum C."/>
            <person name="Ng V."/>
            <person name="Clum A."/>
            <person name="Steindorff A."/>
            <person name="Ohm R."/>
            <person name="Martin F."/>
            <person name="Silar P."/>
            <person name="Natvig D."/>
            <person name="Lalanne C."/>
            <person name="Gautier V."/>
            <person name="Ament-Velasquez S.L."/>
            <person name="Kruys A."/>
            <person name="Hutchinson M.I."/>
            <person name="Powell A.J."/>
            <person name="Barry K."/>
            <person name="Miller A.N."/>
            <person name="Grigoriev I.V."/>
            <person name="Debuchy R."/>
            <person name="Gladieux P."/>
            <person name="Thoren M.H."/>
            <person name="Johannesson H."/>
        </authorList>
    </citation>
    <scope>NUCLEOTIDE SEQUENCE</scope>
    <source>
        <strain evidence="8">SMH4131-1</strain>
    </source>
</reference>
<feature type="compositionally biased region" description="Pro residues" evidence="6">
    <location>
        <begin position="1"/>
        <end position="22"/>
    </location>
</feature>
<dbReference type="Gene3D" id="1.10.510.10">
    <property type="entry name" value="Transferase(Phosphotransferase) domain 1"/>
    <property type="match status" value="1"/>
</dbReference>
<gene>
    <name evidence="8" type="ORF">B0T19DRAFT_435307</name>
</gene>
<evidence type="ECO:0000313" key="8">
    <source>
        <dbReference type="EMBL" id="KAK3317624.1"/>
    </source>
</evidence>
<keyword evidence="9" id="KW-1185">Reference proteome</keyword>
<reference evidence="8" key="1">
    <citation type="journal article" date="2023" name="Mol. Phylogenet. Evol.">
        <title>Genome-scale phylogeny and comparative genomics of the fungal order Sordariales.</title>
        <authorList>
            <person name="Hensen N."/>
            <person name="Bonometti L."/>
            <person name="Westerberg I."/>
            <person name="Brannstrom I.O."/>
            <person name="Guillou S."/>
            <person name="Cros-Aarteil S."/>
            <person name="Calhoun S."/>
            <person name="Haridas S."/>
            <person name="Kuo A."/>
            <person name="Mondo S."/>
            <person name="Pangilinan J."/>
            <person name="Riley R."/>
            <person name="LaButti K."/>
            <person name="Andreopoulos B."/>
            <person name="Lipzen A."/>
            <person name="Chen C."/>
            <person name="Yan M."/>
            <person name="Daum C."/>
            <person name="Ng V."/>
            <person name="Clum A."/>
            <person name="Steindorff A."/>
            <person name="Ohm R.A."/>
            <person name="Martin F."/>
            <person name="Silar P."/>
            <person name="Natvig D.O."/>
            <person name="Lalanne C."/>
            <person name="Gautier V."/>
            <person name="Ament-Velasquez S.L."/>
            <person name="Kruys A."/>
            <person name="Hutchinson M.I."/>
            <person name="Powell A.J."/>
            <person name="Barry K."/>
            <person name="Miller A.N."/>
            <person name="Grigoriev I.V."/>
            <person name="Debuchy R."/>
            <person name="Gladieux P."/>
            <person name="Hiltunen Thoren M."/>
            <person name="Johannesson H."/>
        </authorList>
    </citation>
    <scope>NUCLEOTIDE SEQUENCE</scope>
    <source>
        <strain evidence="8">SMH4131-1</strain>
    </source>
</reference>
<evidence type="ECO:0000256" key="1">
    <source>
        <dbReference type="ARBA" id="ARBA00022527"/>
    </source>
</evidence>
<accession>A0AAE0I3K0</accession>
<dbReference type="SMART" id="SM00220">
    <property type="entry name" value="S_TKc"/>
    <property type="match status" value="1"/>
</dbReference>